<dbReference type="Proteomes" id="UP000217784">
    <property type="component" value="Unassembled WGS sequence"/>
</dbReference>
<keyword evidence="3" id="KW-1185">Reference proteome</keyword>
<protein>
    <recommendedName>
        <fullName evidence="1">Methyltransferase domain-containing protein</fullName>
    </recommendedName>
</protein>
<reference evidence="2 3" key="1">
    <citation type="journal article" date="2017" name="BMC Genomics">
        <title>Genomic analysis of methanogenic archaea reveals a shift towards energy conservation.</title>
        <authorList>
            <person name="Gilmore S.P."/>
            <person name="Henske J.K."/>
            <person name="Sexton J.A."/>
            <person name="Solomon K.V."/>
            <person name="Seppala S."/>
            <person name="Yoo J.I."/>
            <person name="Huyett L.M."/>
            <person name="Pressman A."/>
            <person name="Cogan J.Z."/>
            <person name="Kivenson V."/>
            <person name="Peng X."/>
            <person name="Tan Y."/>
            <person name="Valentine D.L."/>
            <person name="O'Malley M.A."/>
        </authorList>
    </citation>
    <scope>NUCLEOTIDE SEQUENCE [LARGE SCALE GENOMIC DNA]</scope>
    <source>
        <strain evidence="2 3">M.o.H.</strain>
    </source>
</reference>
<dbReference type="Pfam" id="PF13847">
    <property type="entry name" value="Methyltransf_31"/>
    <property type="match status" value="1"/>
</dbReference>
<comment type="caution">
    <text evidence="2">The sequence shown here is derived from an EMBL/GenBank/DDBJ whole genome shotgun (WGS) entry which is preliminary data.</text>
</comment>
<dbReference type="RefSeq" id="WP_069584452.1">
    <property type="nucleotide sequence ID" value="NZ_LMVM01000023.1"/>
</dbReference>
<dbReference type="SUPFAM" id="SSF53335">
    <property type="entry name" value="S-adenosyl-L-methionine-dependent methyltransferases"/>
    <property type="match status" value="1"/>
</dbReference>
<dbReference type="EMBL" id="LMVM01000023">
    <property type="protein sequence ID" value="PAV04341.1"/>
    <property type="molecule type" value="Genomic_DNA"/>
</dbReference>
<sequence length="264" mass="30587">MSNWADTVDESKKRWEKNADFWDNKMGEYSNQFHREIIRPETERLLSISPEDKVLDIACGNGNFSKRLVELGAKVTAFDYSSKMIENAQKRCFDYLNKIDFLVIDATNYEELMKLKNFGEFDKAVSNMAIMDIADVVPLLDMVYELLKINGIFVFSIMHPCFQSPSMRTVVETEDAGNEICVRKGVHLFEYINPRVHEGIGIVNQPVPQLYYHRPLSQLFKTCFKAGFVINGFAEPVFQCKDNSHKFDWYEIPPVIIVRLLKCK</sequence>
<evidence type="ECO:0000313" key="3">
    <source>
        <dbReference type="Proteomes" id="UP000217784"/>
    </source>
</evidence>
<evidence type="ECO:0000313" key="2">
    <source>
        <dbReference type="EMBL" id="PAV04341.1"/>
    </source>
</evidence>
<dbReference type="CDD" id="cd02440">
    <property type="entry name" value="AdoMet_MTases"/>
    <property type="match status" value="1"/>
</dbReference>
<dbReference type="Gene3D" id="3.40.50.150">
    <property type="entry name" value="Vaccinia Virus protein VP39"/>
    <property type="match status" value="1"/>
</dbReference>
<dbReference type="AlphaFoldDB" id="A0A2A2H4K2"/>
<proteinExistence type="predicted"/>
<organism evidence="2 3">
    <name type="scientific">Methanobacterium bryantii</name>
    <dbReference type="NCBI Taxonomy" id="2161"/>
    <lineage>
        <taxon>Archaea</taxon>
        <taxon>Methanobacteriati</taxon>
        <taxon>Methanobacteriota</taxon>
        <taxon>Methanomada group</taxon>
        <taxon>Methanobacteria</taxon>
        <taxon>Methanobacteriales</taxon>
        <taxon>Methanobacteriaceae</taxon>
        <taxon>Methanobacterium</taxon>
    </lineage>
</organism>
<dbReference type="PANTHER" id="PTHR43861">
    <property type="entry name" value="TRANS-ACONITATE 2-METHYLTRANSFERASE-RELATED"/>
    <property type="match status" value="1"/>
</dbReference>
<gene>
    <name evidence="2" type="ORF">ASJ80_05705</name>
</gene>
<dbReference type="OrthoDB" id="57427at2157"/>
<feature type="domain" description="Methyltransferase" evidence="1">
    <location>
        <begin position="49"/>
        <end position="158"/>
    </location>
</feature>
<name>A0A2A2H4K2_METBR</name>
<evidence type="ECO:0000259" key="1">
    <source>
        <dbReference type="Pfam" id="PF13847"/>
    </source>
</evidence>
<dbReference type="InterPro" id="IPR029063">
    <property type="entry name" value="SAM-dependent_MTases_sf"/>
</dbReference>
<dbReference type="InterPro" id="IPR025714">
    <property type="entry name" value="Methyltranfer_dom"/>
</dbReference>
<accession>A0A2A2H4K2</accession>